<dbReference type="KEGG" id="cwo:Cwoe_2344"/>
<evidence type="ECO:0000256" key="2">
    <source>
        <dbReference type="ARBA" id="ARBA00022448"/>
    </source>
</evidence>
<evidence type="ECO:0000256" key="7">
    <source>
        <dbReference type="ARBA" id="ARBA00023136"/>
    </source>
</evidence>
<keyword evidence="3" id="KW-1003">Cell membrane</keyword>
<feature type="transmembrane region" description="Helical" evidence="8">
    <location>
        <begin position="62"/>
        <end position="80"/>
    </location>
</feature>
<dbReference type="GO" id="GO:0005886">
    <property type="term" value="C:plasma membrane"/>
    <property type="evidence" value="ECO:0007669"/>
    <property type="project" value="UniProtKB-SubCell"/>
</dbReference>
<evidence type="ECO:0000256" key="1">
    <source>
        <dbReference type="ARBA" id="ARBA00004651"/>
    </source>
</evidence>
<evidence type="ECO:0000256" key="4">
    <source>
        <dbReference type="ARBA" id="ARBA00022519"/>
    </source>
</evidence>
<dbReference type="PANTHER" id="PTHR32196">
    <property type="entry name" value="ABC TRANSPORTER PERMEASE PROTEIN YPHD-RELATED-RELATED"/>
    <property type="match status" value="1"/>
</dbReference>
<keyword evidence="5 8" id="KW-0812">Transmembrane</keyword>
<sequence length="352" mass="36828">MSENVVNAVRPRRRPGRPLGRRLAGSLSFRTIGAVYVWLLLIAAFAIWIPDLFLREETLKSILNQYSITALAALSIIIPLSTGVFDLSIGSTMGLTGIVAAWLLGNTDLSPLVVVVLGVSVGALVGLFNALIVVRMKIDSFIGTLATGSILAAVTLGISGDQILTERVSGSFSEIASTDVAGIQLPVLYMIALMIVIGFFLEQTAAGRYCYATGFNPEVTRLVGVSVDRVRTLALVFSGCVAGFAGVVLTARIQAADPTNGPSYMIPAFSAAFLGATQFRHGRFNPWGTIVAVLMLGTGSVGLLLAGAPTWAPQIFQGVVLIAAVGVTVVQRRPKAARETKPAAAEAAASPS</sequence>
<comment type="subcellular location">
    <subcellularLocation>
        <location evidence="1">Cell membrane</location>
        <topology evidence="1">Multi-pass membrane protein</topology>
    </subcellularLocation>
</comment>
<evidence type="ECO:0000313" key="9">
    <source>
        <dbReference type="EMBL" id="ADB50768.1"/>
    </source>
</evidence>
<evidence type="ECO:0000256" key="6">
    <source>
        <dbReference type="ARBA" id="ARBA00022989"/>
    </source>
</evidence>
<keyword evidence="2" id="KW-0813">Transport</keyword>
<dbReference type="EMBL" id="CP001854">
    <property type="protein sequence ID" value="ADB50768.1"/>
    <property type="molecule type" value="Genomic_DNA"/>
</dbReference>
<protein>
    <submittedName>
        <fullName evidence="9">Inner-membrane translocator</fullName>
    </submittedName>
</protein>
<dbReference type="Proteomes" id="UP000008229">
    <property type="component" value="Chromosome"/>
</dbReference>
<dbReference type="AlphaFoldDB" id="D3F6K1"/>
<feature type="transmembrane region" description="Helical" evidence="8">
    <location>
        <begin position="111"/>
        <end position="134"/>
    </location>
</feature>
<dbReference type="CDD" id="cd06579">
    <property type="entry name" value="TM_PBP1_transp_AraH_like"/>
    <property type="match status" value="1"/>
</dbReference>
<feature type="transmembrane region" description="Helical" evidence="8">
    <location>
        <begin position="233"/>
        <end position="255"/>
    </location>
</feature>
<dbReference type="Pfam" id="PF02653">
    <property type="entry name" value="BPD_transp_2"/>
    <property type="match status" value="1"/>
</dbReference>
<accession>D3F6K1</accession>
<evidence type="ECO:0000256" key="5">
    <source>
        <dbReference type="ARBA" id="ARBA00022692"/>
    </source>
</evidence>
<feature type="transmembrane region" description="Helical" evidence="8">
    <location>
        <begin position="286"/>
        <end position="305"/>
    </location>
</feature>
<keyword evidence="6 8" id="KW-1133">Transmembrane helix</keyword>
<keyword evidence="10" id="KW-1185">Reference proteome</keyword>
<keyword evidence="7 8" id="KW-0472">Membrane</keyword>
<evidence type="ECO:0000313" key="10">
    <source>
        <dbReference type="Proteomes" id="UP000008229"/>
    </source>
</evidence>
<gene>
    <name evidence="9" type="ordered locus">Cwoe_2344</name>
</gene>
<evidence type="ECO:0000256" key="8">
    <source>
        <dbReference type="SAM" id="Phobius"/>
    </source>
</evidence>
<dbReference type="InterPro" id="IPR001851">
    <property type="entry name" value="ABC_transp_permease"/>
</dbReference>
<reference evidence="10" key="2">
    <citation type="submission" date="2010-01" db="EMBL/GenBank/DDBJ databases">
        <title>The complete genome of Conexibacter woesei DSM 14684.</title>
        <authorList>
            <consortium name="US DOE Joint Genome Institute (JGI-PGF)"/>
            <person name="Lucas S."/>
            <person name="Copeland A."/>
            <person name="Lapidus A."/>
            <person name="Glavina del Rio T."/>
            <person name="Dalin E."/>
            <person name="Tice H."/>
            <person name="Bruce D."/>
            <person name="Goodwin L."/>
            <person name="Pitluck S."/>
            <person name="Kyrpides N."/>
            <person name="Mavromatis K."/>
            <person name="Ivanova N."/>
            <person name="Mikhailova N."/>
            <person name="Chertkov O."/>
            <person name="Brettin T."/>
            <person name="Detter J.C."/>
            <person name="Han C."/>
            <person name="Larimer F."/>
            <person name="Land M."/>
            <person name="Hauser L."/>
            <person name="Markowitz V."/>
            <person name="Cheng J.-F."/>
            <person name="Hugenholtz P."/>
            <person name="Woyke T."/>
            <person name="Wu D."/>
            <person name="Pukall R."/>
            <person name="Steenblock K."/>
            <person name="Schneider S."/>
            <person name="Klenk H.-P."/>
            <person name="Eisen J.A."/>
        </authorList>
    </citation>
    <scope>NUCLEOTIDE SEQUENCE [LARGE SCALE GENOMIC DNA]</scope>
    <source>
        <strain evidence="10">DSM 14684 / CIP 108061 / JCM 11494 / NBRC 100937 / ID131577</strain>
    </source>
</reference>
<feature type="transmembrane region" description="Helical" evidence="8">
    <location>
        <begin position="261"/>
        <end position="279"/>
    </location>
</feature>
<feature type="transmembrane region" description="Helical" evidence="8">
    <location>
        <begin position="141"/>
        <end position="160"/>
    </location>
</feature>
<proteinExistence type="predicted"/>
<dbReference type="GO" id="GO:0022857">
    <property type="term" value="F:transmembrane transporter activity"/>
    <property type="evidence" value="ECO:0007669"/>
    <property type="project" value="InterPro"/>
</dbReference>
<name>D3F6K1_CONWI</name>
<reference evidence="9 10" key="1">
    <citation type="journal article" date="2010" name="Stand. Genomic Sci.">
        <title>Complete genome sequence of Conexibacter woesei type strain (ID131577).</title>
        <authorList>
            <person name="Pukall R."/>
            <person name="Lapidus A."/>
            <person name="Glavina Del Rio T."/>
            <person name="Copeland A."/>
            <person name="Tice H."/>
            <person name="Cheng J.-F."/>
            <person name="Lucas S."/>
            <person name="Chen F."/>
            <person name="Nolan M."/>
            <person name="Bruce D."/>
            <person name="Goodwin L."/>
            <person name="Pitluck S."/>
            <person name="Mavromatis K."/>
            <person name="Ivanova N."/>
            <person name="Ovchinnikova G."/>
            <person name="Pati A."/>
            <person name="Chen A."/>
            <person name="Palaniappan K."/>
            <person name="Land M."/>
            <person name="Hauser L."/>
            <person name="Chang Y.-J."/>
            <person name="Jeffries C.D."/>
            <person name="Chain P."/>
            <person name="Meincke L."/>
            <person name="Sims D."/>
            <person name="Brettin T."/>
            <person name="Detter J.C."/>
            <person name="Rohde M."/>
            <person name="Goeker M."/>
            <person name="Bristow J."/>
            <person name="Eisen J.A."/>
            <person name="Markowitz V."/>
            <person name="Kyrpides N.C."/>
            <person name="Klenk H.-P."/>
            <person name="Hugenholtz P."/>
        </authorList>
    </citation>
    <scope>NUCLEOTIDE SEQUENCE [LARGE SCALE GENOMIC DNA]</scope>
    <source>
        <strain evidence="10">DSM 14684 / CIP 108061 / JCM 11494 / NBRC 100937 / ID131577</strain>
    </source>
</reference>
<dbReference type="PANTHER" id="PTHR32196:SF21">
    <property type="entry name" value="ABC TRANSPORTER PERMEASE PROTEIN YPHD-RELATED"/>
    <property type="match status" value="1"/>
</dbReference>
<organism evidence="9 10">
    <name type="scientific">Conexibacter woesei (strain DSM 14684 / CCUG 47730 / CIP 108061 / JCM 11494 / NBRC 100937 / ID131577)</name>
    <dbReference type="NCBI Taxonomy" id="469383"/>
    <lineage>
        <taxon>Bacteria</taxon>
        <taxon>Bacillati</taxon>
        <taxon>Actinomycetota</taxon>
        <taxon>Thermoleophilia</taxon>
        <taxon>Solirubrobacterales</taxon>
        <taxon>Conexibacteraceae</taxon>
        <taxon>Conexibacter</taxon>
    </lineage>
</organism>
<dbReference type="STRING" id="469383.Cwoe_2344"/>
<evidence type="ECO:0000256" key="3">
    <source>
        <dbReference type="ARBA" id="ARBA00022475"/>
    </source>
</evidence>
<feature type="transmembrane region" description="Helical" evidence="8">
    <location>
        <begin position="27"/>
        <end position="50"/>
    </location>
</feature>
<feature type="transmembrane region" description="Helical" evidence="8">
    <location>
        <begin position="311"/>
        <end position="330"/>
    </location>
</feature>
<dbReference type="OrthoDB" id="3468954at2"/>
<dbReference type="eggNOG" id="COG1172">
    <property type="taxonomic scope" value="Bacteria"/>
</dbReference>
<keyword evidence="4" id="KW-0997">Cell inner membrane</keyword>
<dbReference type="HOGENOM" id="CLU_028880_4_3_11"/>
<feature type="transmembrane region" description="Helical" evidence="8">
    <location>
        <begin position="180"/>
        <end position="201"/>
    </location>
</feature>
<dbReference type="RefSeq" id="WP_012933819.1">
    <property type="nucleotide sequence ID" value="NC_013739.1"/>
</dbReference>